<protein>
    <submittedName>
        <fullName evidence="2">DUF4836 family protein</fullName>
    </submittedName>
</protein>
<dbReference type="RefSeq" id="WP_150414553.1">
    <property type="nucleotide sequence ID" value="NZ_VYQF01000002.1"/>
</dbReference>
<name>A0A5J5IG18_9BACT</name>
<comment type="caution">
    <text evidence="2">The sequence shown here is derived from an EMBL/GenBank/DDBJ whole genome shotgun (WGS) entry which is preliminary data.</text>
</comment>
<reference evidence="2 3" key="1">
    <citation type="submission" date="2019-09" db="EMBL/GenBank/DDBJ databases">
        <title>Draft genome sequence of Ginsengibacter sp. BR5-29.</title>
        <authorList>
            <person name="Im W.-T."/>
        </authorList>
    </citation>
    <scope>NUCLEOTIDE SEQUENCE [LARGE SCALE GENOMIC DNA]</scope>
    <source>
        <strain evidence="2 3">BR5-29</strain>
    </source>
</reference>
<evidence type="ECO:0000313" key="3">
    <source>
        <dbReference type="Proteomes" id="UP000326903"/>
    </source>
</evidence>
<dbReference type="EMBL" id="VYQF01000002">
    <property type="protein sequence ID" value="KAA9039144.1"/>
    <property type="molecule type" value="Genomic_DNA"/>
</dbReference>
<gene>
    <name evidence="2" type="ORF">FW778_09925</name>
</gene>
<keyword evidence="3" id="KW-1185">Reference proteome</keyword>
<evidence type="ECO:0000313" key="2">
    <source>
        <dbReference type="EMBL" id="KAA9039144.1"/>
    </source>
</evidence>
<dbReference type="PROSITE" id="PS51257">
    <property type="entry name" value="PROKAR_LIPOPROTEIN"/>
    <property type="match status" value="1"/>
</dbReference>
<proteinExistence type="predicted"/>
<feature type="region of interest" description="Disordered" evidence="1">
    <location>
        <begin position="548"/>
        <end position="573"/>
    </location>
</feature>
<accession>A0A5J5IG18</accession>
<sequence>MKSFFKLTLLFVGVAFLFTSCSKKNEEGKMIPKNAMFVVQLNTKSLKEKLTWNDIKNSNWYNMALEQSQDKAMSNPEIKKILDNPENSGIDLNSSLVFFVGKNPGTEGEAVLEGSIKNADNFAQFNKSFDSSATVSKDGDLNILKLHDKAVVAWNDKHFVYAFDASNASSRFNPMNNNTGNQTNVAPLVDKSVGLAATCKNLFSLKSDSSLAENEKFTKLLKEKGDIHAWVNSEEIMKSSSSLGMLGMLKLDVFFKDNIGTYSVNFDNGKIDINHKGYAGKEFSDFLKKYSGGSINTDMIKNIPSQNVLGVLAINYKPEAIKELIKLMGMDGFLNMYSSQMGFNLDDFVKANKGDLTLAVSDLSIKNGSTINNQAAADSTTPSFTKPDFNVLFSVSIGDKTSFQKLLDAGKKIGGEMGRNDTSIAYGQNDKVFAITNHQHFLNDYLAGNANNKYDFIDKLSGHSVGLYIDIHKILSVMANEKINDADKKLLMDESLKLWNNVYVTTGDFKDNALTGHTEINFIDQSTNSLKQLNHYFDAIAKVEKEKKDKEKSEMKMTDSLIIPPPIDTVGHK</sequence>
<evidence type="ECO:0000256" key="1">
    <source>
        <dbReference type="SAM" id="MobiDB-lite"/>
    </source>
</evidence>
<dbReference type="Proteomes" id="UP000326903">
    <property type="component" value="Unassembled WGS sequence"/>
</dbReference>
<feature type="compositionally biased region" description="Basic and acidic residues" evidence="1">
    <location>
        <begin position="548"/>
        <end position="557"/>
    </location>
</feature>
<dbReference type="InterPro" id="IPR032276">
    <property type="entry name" value="DUF4836"/>
</dbReference>
<organism evidence="2 3">
    <name type="scientific">Ginsengibacter hankyongi</name>
    <dbReference type="NCBI Taxonomy" id="2607284"/>
    <lineage>
        <taxon>Bacteria</taxon>
        <taxon>Pseudomonadati</taxon>
        <taxon>Bacteroidota</taxon>
        <taxon>Chitinophagia</taxon>
        <taxon>Chitinophagales</taxon>
        <taxon>Chitinophagaceae</taxon>
        <taxon>Ginsengibacter</taxon>
    </lineage>
</organism>
<dbReference type="Pfam" id="PF16120">
    <property type="entry name" value="DUF4836"/>
    <property type="match status" value="1"/>
</dbReference>
<dbReference type="AlphaFoldDB" id="A0A5J5IG18"/>